<gene>
    <name evidence="1" type="ORF">B0H03_11917</name>
</gene>
<accession>A0ABX5LD06</accession>
<dbReference type="EMBL" id="QGDV01000019">
    <property type="protein sequence ID" value="PWJ61180.1"/>
    <property type="molecule type" value="Genomic_DNA"/>
</dbReference>
<dbReference type="Proteomes" id="UP000245674">
    <property type="component" value="Unassembled WGS sequence"/>
</dbReference>
<comment type="caution">
    <text evidence="1">The sequence shown here is derived from an EMBL/GenBank/DDBJ whole genome shotgun (WGS) entry which is preliminary data.</text>
</comment>
<sequence>MHATRSCTTCFADTDFAWLTEYFGKPDETVVGDAGEAACTVCYLTAPVEILRHPCVMEPADRRAARLARETKSAAKAVILNQVCQASGGIGAAHVQNHCGEAVRIMYRQDEGASRTRVGSTSAGVEAGAR</sequence>
<evidence type="ECO:0000313" key="2">
    <source>
        <dbReference type="Proteomes" id="UP000245674"/>
    </source>
</evidence>
<evidence type="ECO:0000313" key="1">
    <source>
        <dbReference type="EMBL" id="PWJ61180.1"/>
    </source>
</evidence>
<reference evidence="1 2" key="1">
    <citation type="submission" date="2018-03" db="EMBL/GenBank/DDBJ databases">
        <title>Genomic Encyclopedia of Type Strains, Phase III (KMG-III): the genomes of soil and plant-associated and newly described type strains.</title>
        <authorList>
            <person name="Whitman W."/>
        </authorList>
    </citation>
    <scope>NUCLEOTIDE SEQUENCE [LARGE SCALE GENOMIC DNA]</scope>
    <source>
        <strain evidence="1 2">VKM Ac-1602</strain>
    </source>
</reference>
<keyword evidence="2" id="KW-1185">Reference proteome</keyword>
<protein>
    <submittedName>
        <fullName evidence="1">Uncharacterized protein</fullName>
    </submittedName>
</protein>
<proteinExistence type="predicted"/>
<organism evidence="1 2">
    <name type="scientific">Rathayibacter iranicus NCPPB 2253 = VKM Ac-1602</name>
    <dbReference type="NCBI Taxonomy" id="1328868"/>
    <lineage>
        <taxon>Bacteria</taxon>
        <taxon>Bacillati</taxon>
        <taxon>Actinomycetota</taxon>
        <taxon>Actinomycetes</taxon>
        <taxon>Micrococcales</taxon>
        <taxon>Microbacteriaceae</taxon>
        <taxon>Rathayibacter</taxon>
    </lineage>
</organism>
<name>A0ABX5LD06_9MICO</name>